<dbReference type="AlphaFoldDB" id="A0A0E9P582"/>
<accession>A0A0E9P582</accession>
<protein>
    <submittedName>
        <fullName evidence="1">Uncharacterized protein</fullName>
    </submittedName>
</protein>
<evidence type="ECO:0000313" key="1">
    <source>
        <dbReference type="EMBL" id="JAG99580.1"/>
    </source>
</evidence>
<name>A0A0E9P582_ANGAN</name>
<reference evidence="1" key="1">
    <citation type="submission" date="2014-11" db="EMBL/GenBank/DDBJ databases">
        <authorList>
            <person name="Amaro Gonzalez C."/>
        </authorList>
    </citation>
    <scope>NUCLEOTIDE SEQUENCE</scope>
</reference>
<organism evidence="1">
    <name type="scientific">Anguilla anguilla</name>
    <name type="common">European freshwater eel</name>
    <name type="synonym">Muraena anguilla</name>
    <dbReference type="NCBI Taxonomy" id="7936"/>
    <lineage>
        <taxon>Eukaryota</taxon>
        <taxon>Metazoa</taxon>
        <taxon>Chordata</taxon>
        <taxon>Craniata</taxon>
        <taxon>Vertebrata</taxon>
        <taxon>Euteleostomi</taxon>
        <taxon>Actinopterygii</taxon>
        <taxon>Neopterygii</taxon>
        <taxon>Teleostei</taxon>
        <taxon>Anguilliformes</taxon>
        <taxon>Anguillidae</taxon>
        <taxon>Anguilla</taxon>
    </lineage>
</organism>
<sequence>MYAFFCSFHIFLSVMSVTKFKRLHL</sequence>
<proteinExistence type="predicted"/>
<reference evidence="1" key="2">
    <citation type="journal article" date="2015" name="Fish Shellfish Immunol.">
        <title>Early steps in the European eel (Anguilla anguilla)-Vibrio vulnificus interaction in the gills: Role of the RtxA13 toxin.</title>
        <authorList>
            <person name="Callol A."/>
            <person name="Pajuelo D."/>
            <person name="Ebbesson L."/>
            <person name="Teles M."/>
            <person name="MacKenzie S."/>
            <person name="Amaro C."/>
        </authorList>
    </citation>
    <scope>NUCLEOTIDE SEQUENCE</scope>
</reference>
<dbReference type="EMBL" id="GBXM01108996">
    <property type="protein sequence ID" value="JAG99580.1"/>
    <property type="molecule type" value="Transcribed_RNA"/>
</dbReference>